<proteinExistence type="predicted"/>
<sequence length="133" mass="14477">MGTIIALLMLAAGLFVIGLVAYKTAVGMGGSTALRGVAVKKENKGSISFKECRNLTGEKSKVFMIEANKKVKVLLNVEGEKGEVLVTIKDKSGNLILNDRKSEEFEYTADVKTRINASIKFTNFYGQVELDVI</sequence>
<keyword evidence="2" id="KW-1185">Reference proteome</keyword>
<organism evidence="1 2">
    <name type="scientific">Clostridium paraputrificum</name>
    <dbReference type="NCBI Taxonomy" id="29363"/>
    <lineage>
        <taxon>Bacteria</taxon>
        <taxon>Bacillati</taxon>
        <taxon>Bacillota</taxon>
        <taxon>Clostridia</taxon>
        <taxon>Eubacteriales</taxon>
        <taxon>Clostridiaceae</taxon>
        <taxon>Clostridium</taxon>
    </lineage>
</organism>
<dbReference type="GeneID" id="42775720"/>
<protein>
    <submittedName>
        <fullName evidence="1">Uncharacterized protein</fullName>
    </submittedName>
</protein>
<evidence type="ECO:0000313" key="2">
    <source>
        <dbReference type="Proteomes" id="UP000092714"/>
    </source>
</evidence>
<reference evidence="1 2" key="1">
    <citation type="submission" date="2016-06" db="EMBL/GenBank/DDBJ databases">
        <authorList>
            <person name="Kjaerup R.B."/>
            <person name="Dalgaard T.S."/>
            <person name="Juul-Madsen H.R."/>
        </authorList>
    </citation>
    <scope>NUCLEOTIDE SEQUENCE [LARGE SCALE GENOMIC DNA]</scope>
    <source>
        <strain evidence="1 2">373-A1</strain>
    </source>
</reference>
<name>A0A174T4Z8_9CLOT</name>
<dbReference type="Proteomes" id="UP000092714">
    <property type="component" value="Unassembled WGS sequence"/>
</dbReference>
<dbReference type="EMBL" id="MAPZ01000025">
    <property type="protein sequence ID" value="OBY09896.1"/>
    <property type="molecule type" value="Genomic_DNA"/>
</dbReference>
<dbReference type="RefSeq" id="WP_027097890.1">
    <property type="nucleotide sequence ID" value="NZ_CABHIH010000003.1"/>
</dbReference>
<dbReference type="AlphaFoldDB" id="A0A174T4Z8"/>
<gene>
    <name evidence="1" type="ORF">CP373A1_12395</name>
</gene>
<accession>A0A174T4Z8</accession>
<comment type="caution">
    <text evidence="1">The sequence shown here is derived from an EMBL/GenBank/DDBJ whole genome shotgun (WGS) entry which is preliminary data.</text>
</comment>
<evidence type="ECO:0000313" key="1">
    <source>
        <dbReference type="EMBL" id="OBY09896.1"/>
    </source>
</evidence>